<keyword evidence="2" id="KW-1185">Reference proteome</keyword>
<dbReference type="InterPro" id="IPR010281">
    <property type="entry name" value="DUF885"/>
</dbReference>
<sequence>MRKTFAFLSGGTVVFFLTLLLFFAGTPEARAAENKTGWEAFVDNFIEGYFVANPDFAVRAGRHEFDGKLPDWSPEALAKEVKRLRSKRQRALAFDSDSLTASQRVERDYLVAWIDKDLFWLETSEWPYKNPAFYTQELDPNVYLSRPYAPLEERMRAYIAYTKAIPTAAKQIRHNLRTPLPRTYVDIGEKVFGGLAAYYEKDAPAIFSAVDNAQLQRKFRAANKQAIQAMKELQQWLQAQRANATNDFALGAPLFRALLRETERVEVPIERLEKIGRQDLERNLAALRKACGDYAPGKTIPKCIEKARAVKPERGPVEEARRQLQELKAFVMAKDLVTIPGTEQAQVEPSPPYMQWNFAYIDIPGPFDKALPSVYYVAPPDPSWSKEEQEAYIPDKADLLFVSIHEVWPGHFLQFLHSNRVASPVGKLFVGYGFAEGWAHYAEELMWEAGLGNGDPEIHIGQLLNALLRNVRYLSAIGLHAQRMTLEESEQMFREFAYQDAGTARQQAARGTFDPAYITYTLGKLMIKKLREEWTASRGGREGWRTFHDKFLSYGGPPIPLIRKEMLGSSAGSPL</sequence>
<reference evidence="1 2" key="1">
    <citation type="submission" date="2019-03" db="EMBL/GenBank/DDBJ databases">
        <title>The genome sequence of Nitrosococcus wardiae strain D1FHST reveals the archetypal metabolic capacity of ammonia-oxidizing Gammaproteobacteria.</title>
        <authorList>
            <person name="Wang L."/>
            <person name="Lim C.K."/>
            <person name="Hanson T.E."/>
            <person name="Dang H."/>
            <person name="Klotz M.G."/>
        </authorList>
    </citation>
    <scope>NUCLEOTIDE SEQUENCE [LARGE SCALE GENOMIC DNA]</scope>
    <source>
        <strain evidence="1 2">D1FHS</strain>
    </source>
</reference>
<organism evidence="1 2">
    <name type="scientific">Nitrosococcus wardiae</name>
    <dbReference type="NCBI Taxonomy" id="1814290"/>
    <lineage>
        <taxon>Bacteria</taxon>
        <taxon>Pseudomonadati</taxon>
        <taxon>Pseudomonadota</taxon>
        <taxon>Gammaproteobacteria</taxon>
        <taxon>Chromatiales</taxon>
        <taxon>Chromatiaceae</taxon>
        <taxon>Nitrosococcus</taxon>
    </lineage>
</organism>
<dbReference type="KEGG" id="nwr:E3U44_16375"/>
<dbReference type="Pfam" id="PF05960">
    <property type="entry name" value="DUF885"/>
    <property type="match status" value="1"/>
</dbReference>
<dbReference type="EMBL" id="CP038033">
    <property type="protein sequence ID" value="QBQ55913.1"/>
    <property type="molecule type" value="Genomic_DNA"/>
</dbReference>
<dbReference type="PANTHER" id="PTHR33361:SF15">
    <property type="entry name" value="DUF885 FAMILY LIPOPROTEIN"/>
    <property type="match status" value="1"/>
</dbReference>
<evidence type="ECO:0000313" key="1">
    <source>
        <dbReference type="EMBL" id="QBQ55913.1"/>
    </source>
</evidence>
<gene>
    <name evidence="1" type="ORF">E3U44_16375</name>
</gene>
<accession>A0A4P7C066</accession>
<dbReference type="RefSeq" id="WP_134359168.1">
    <property type="nucleotide sequence ID" value="NZ_CP038033.1"/>
</dbReference>
<evidence type="ECO:0000313" key="2">
    <source>
        <dbReference type="Proteomes" id="UP000294325"/>
    </source>
</evidence>
<dbReference type="Proteomes" id="UP000294325">
    <property type="component" value="Chromosome"/>
</dbReference>
<dbReference type="AlphaFoldDB" id="A0A4P7C066"/>
<proteinExistence type="predicted"/>
<name>A0A4P7C066_9GAMM</name>
<dbReference type="OrthoDB" id="9769898at2"/>
<protein>
    <submittedName>
        <fullName evidence="1">DUF885 domain-containing protein</fullName>
    </submittedName>
</protein>
<dbReference type="PANTHER" id="PTHR33361">
    <property type="entry name" value="GLR0591 PROTEIN"/>
    <property type="match status" value="1"/>
</dbReference>